<evidence type="ECO:0000256" key="1">
    <source>
        <dbReference type="SAM" id="Phobius"/>
    </source>
</evidence>
<accession>A0A6I3KG82</accession>
<sequence>MLGFENLLTWILIGAVSGWLAGLIVEGYGFGLLGNIVVGTLGAGIAGAGVWALGIHIETTLGNIIAVTAGAVALLLVAGLVRWPSG</sequence>
<protein>
    <submittedName>
        <fullName evidence="2">GlsB/YeaQ/YmgE family stress response membrane protein</fullName>
    </submittedName>
</protein>
<keyword evidence="1" id="KW-1133">Transmembrane helix</keyword>
<evidence type="ECO:0000313" key="2">
    <source>
        <dbReference type="EMBL" id="MTD92817.1"/>
    </source>
</evidence>
<feature type="transmembrane region" description="Helical" evidence="1">
    <location>
        <begin position="6"/>
        <end position="25"/>
    </location>
</feature>
<keyword evidence="1" id="KW-0812">Transmembrane</keyword>
<keyword evidence="3" id="KW-1185">Reference proteome</keyword>
<gene>
    <name evidence="2" type="ORF">GIW81_00540</name>
</gene>
<proteinExistence type="predicted"/>
<dbReference type="RefSeq" id="WP_154737407.1">
    <property type="nucleotide sequence ID" value="NZ_WMBQ01000001.1"/>
</dbReference>
<name>A0A6I3KG82_9HYPH</name>
<keyword evidence="1" id="KW-0472">Membrane</keyword>
<feature type="transmembrane region" description="Helical" evidence="1">
    <location>
        <begin position="60"/>
        <end position="81"/>
    </location>
</feature>
<evidence type="ECO:0000313" key="3">
    <source>
        <dbReference type="Proteomes" id="UP000440694"/>
    </source>
</evidence>
<dbReference type="EMBL" id="WMBQ01000001">
    <property type="protein sequence ID" value="MTD92817.1"/>
    <property type="molecule type" value="Genomic_DNA"/>
</dbReference>
<dbReference type="AlphaFoldDB" id="A0A6I3KG82"/>
<organism evidence="2 3">
    <name type="scientific">Hyphomicrobium album</name>
    <dbReference type="NCBI Taxonomy" id="2665159"/>
    <lineage>
        <taxon>Bacteria</taxon>
        <taxon>Pseudomonadati</taxon>
        <taxon>Pseudomonadota</taxon>
        <taxon>Alphaproteobacteria</taxon>
        <taxon>Hyphomicrobiales</taxon>
        <taxon>Hyphomicrobiaceae</taxon>
        <taxon>Hyphomicrobium</taxon>
    </lineage>
</organism>
<feature type="transmembrane region" description="Helical" evidence="1">
    <location>
        <begin position="32"/>
        <end position="54"/>
    </location>
</feature>
<comment type="caution">
    <text evidence="2">The sequence shown here is derived from an EMBL/GenBank/DDBJ whole genome shotgun (WGS) entry which is preliminary data.</text>
</comment>
<dbReference type="Proteomes" id="UP000440694">
    <property type="component" value="Unassembled WGS sequence"/>
</dbReference>
<reference evidence="2 3" key="1">
    <citation type="submission" date="2019-11" db="EMBL/GenBank/DDBJ databases">
        <title>Identification of a novel strain.</title>
        <authorList>
            <person name="Xu Q."/>
            <person name="Wang G."/>
        </authorList>
    </citation>
    <scope>NUCLEOTIDE SEQUENCE [LARGE SCALE GENOMIC DNA]</scope>
    <source>
        <strain evidence="3">xq</strain>
    </source>
</reference>